<evidence type="ECO:0000313" key="11">
    <source>
        <dbReference type="EMBL" id="KAH6591892.1"/>
    </source>
</evidence>
<organism evidence="11 12">
    <name type="scientific">Batrachochytrium salamandrivorans</name>
    <dbReference type="NCBI Taxonomy" id="1357716"/>
    <lineage>
        <taxon>Eukaryota</taxon>
        <taxon>Fungi</taxon>
        <taxon>Fungi incertae sedis</taxon>
        <taxon>Chytridiomycota</taxon>
        <taxon>Chytridiomycota incertae sedis</taxon>
        <taxon>Chytridiomycetes</taxon>
        <taxon>Rhizophydiales</taxon>
        <taxon>Rhizophydiales incertae sedis</taxon>
        <taxon>Batrachochytrium</taxon>
    </lineage>
</organism>
<protein>
    <submittedName>
        <fullName evidence="11">Uncharacterized protein</fullName>
    </submittedName>
</protein>
<evidence type="ECO:0000259" key="9">
    <source>
        <dbReference type="PROSITE" id="PS50941"/>
    </source>
</evidence>
<evidence type="ECO:0000256" key="2">
    <source>
        <dbReference type="ARBA" id="ARBA00022669"/>
    </source>
</evidence>
<keyword evidence="3" id="KW-0479">Metal-binding</keyword>
<evidence type="ECO:0000256" key="3">
    <source>
        <dbReference type="ARBA" id="ARBA00022723"/>
    </source>
</evidence>
<feature type="domain" description="NodB homology" evidence="10">
    <location>
        <begin position="186"/>
        <end position="377"/>
    </location>
</feature>
<comment type="caution">
    <text evidence="7">Lacks conserved residue(s) required for the propagation of feature annotation.</text>
</comment>
<feature type="signal peptide" evidence="8">
    <location>
        <begin position="1"/>
        <end position="19"/>
    </location>
</feature>
<keyword evidence="2 7" id="KW-0147">Chitin-binding</keyword>
<dbReference type="CDD" id="cd00035">
    <property type="entry name" value="ChtBD1"/>
    <property type="match status" value="2"/>
</dbReference>
<feature type="disulfide bond" evidence="7">
    <location>
        <begin position="76"/>
        <end position="90"/>
    </location>
</feature>
<dbReference type="InterPro" id="IPR011330">
    <property type="entry name" value="Glyco_hydro/deAcase_b/a-brl"/>
</dbReference>
<comment type="caution">
    <text evidence="11">The sequence shown here is derived from an EMBL/GenBank/DDBJ whole genome shotgun (WGS) entry which is preliminary data.</text>
</comment>
<keyword evidence="4 8" id="KW-0732">Signal</keyword>
<feature type="domain" description="Chitin-binding type-1" evidence="9">
    <location>
        <begin position="60"/>
        <end position="103"/>
    </location>
</feature>
<evidence type="ECO:0000256" key="5">
    <source>
        <dbReference type="ARBA" id="ARBA00022801"/>
    </source>
</evidence>
<accession>A0ABQ8F472</accession>
<evidence type="ECO:0000256" key="1">
    <source>
        <dbReference type="ARBA" id="ARBA00001941"/>
    </source>
</evidence>
<dbReference type="SMART" id="SM00270">
    <property type="entry name" value="ChtBD1"/>
    <property type="match status" value="2"/>
</dbReference>
<comment type="cofactor">
    <cofactor evidence="1">
        <name>Co(2+)</name>
        <dbReference type="ChEBI" id="CHEBI:48828"/>
    </cofactor>
</comment>
<keyword evidence="12" id="KW-1185">Reference proteome</keyword>
<proteinExistence type="predicted"/>
<dbReference type="SUPFAM" id="SSF57016">
    <property type="entry name" value="Plant lectins/antimicrobial peptides"/>
    <property type="match status" value="2"/>
</dbReference>
<keyword evidence="7" id="KW-1015">Disulfide bond</keyword>
<feature type="disulfide bond" evidence="7">
    <location>
        <begin position="71"/>
        <end position="83"/>
    </location>
</feature>
<dbReference type="Pfam" id="PF01522">
    <property type="entry name" value="Polysacc_deac_1"/>
    <property type="match status" value="1"/>
</dbReference>
<dbReference type="Pfam" id="PF00187">
    <property type="entry name" value="Chitin_bind_1"/>
    <property type="match status" value="1"/>
</dbReference>
<dbReference type="PROSITE" id="PS50941">
    <property type="entry name" value="CHIT_BIND_I_2"/>
    <property type="match status" value="2"/>
</dbReference>
<dbReference type="SUPFAM" id="SSF88713">
    <property type="entry name" value="Glycoside hydrolase/deacetylase"/>
    <property type="match status" value="1"/>
</dbReference>
<reference evidence="11 12" key="1">
    <citation type="submission" date="2021-02" db="EMBL/GenBank/DDBJ databases">
        <title>Variation within the Batrachochytrium salamandrivorans European outbreak.</title>
        <authorList>
            <person name="Kelly M."/>
            <person name="Pasmans F."/>
            <person name="Shea T.P."/>
            <person name="Munoz J.F."/>
            <person name="Carranza S."/>
            <person name="Cuomo C.A."/>
            <person name="Martel A."/>
        </authorList>
    </citation>
    <scope>NUCLEOTIDE SEQUENCE [LARGE SCALE GENOMIC DNA]</scope>
    <source>
        <strain evidence="11 12">AMFP18/2</strain>
    </source>
</reference>
<dbReference type="EMBL" id="JAFCIX010000393">
    <property type="protein sequence ID" value="KAH6591892.1"/>
    <property type="molecule type" value="Genomic_DNA"/>
</dbReference>
<evidence type="ECO:0000256" key="4">
    <source>
        <dbReference type="ARBA" id="ARBA00022729"/>
    </source>
</evidence>
<dbReference type="PANTHER" id="PTHR46471">
    <property type="entry name" value="CHITIN DEACETYLASE"/>
    <property type="match status" value="1"/>
</dbReference>
<evidence type="ECO:0000313" key="12">
    <source>
        <dbReference type="Proteomes" id="UP001648503"/>
    </source>
</evidence>
<dbReference type="InterPro" id="IPR036861">
    <property type="entry name" value="Endochitinase-like_sf"/>
</dbReference>
<dbReference type="InterPro" id="IPR001002">
    <property type="entry name" value="Chitin-bd_1"/>
</dbReference>
<evidence type="ECO:0000256" key="7">
    <source>
        <dbReference type="PROSITE-ProRule" id="PRU00261"/>
    </source>
</evidence>
<keyword evidence="6" id="KW-0119">Carbohydrate metabolism</keyword>
<name>A0ABQ8F472_9FUNG</name>
<dbReference type="PROSITE" id="PS51677">
    <property type="entry name" value="NODB"/>
    <property type="match status" value="1"/>
</dbReference>
<keyword evidence="5" id="KW-0378">Hydrolase</keyword>
<dbReference type="PANTHER" id="PTHR46471:SF2">
    <property type="entry name" value="CHITIN DEACETYLASE-RELATED"/>
    <property type="match status" value="1"/>
</dbReference>
<dbReference type="Gene3D" id="3.30.60.10">
    <property type="entry name" value="Endochitinase-like"/>
    <property type="match status" value="2"/>
</dbReference>
<feature type="domain" description="Chitin-binding type-1" evidence="9">
    <location>
        <begin position="118"/>
        <end position="161"/>
    </location>
</feature>
<dbReference type="InterPro" id="IPR002509">
    <property type="entry name" value="NODB_dom"/>
</dbReference>
<gene>
    <name evidence="11" type="ORF">BASA50_008406</name>
</gene>
<dbReference type="Proteomes" id="UP001648503">
    <property type="component" value="Unassembled WGS sequence"/>
</dbReference>
<evidence type="ECO:0000256" key="6">
    <source>
        <dbReference type="ARBA" id="ARBA00023277"/>
    </source>
</evidence>
<evidence type="ECO:0000256" key="8">
    <source>
        <dbReference type="SAM" id="SignalP"/>
    </source>
</evidence>
<sequence>MVSVADLLVTLIAISCVAAAPPPSLDEQTQTKQPKVCTGCHVNTADLKVTADLTLPVSQNHQCGKGQNTRCPGLQCCSKDGYCGSGLAFCEVQCQPLYGSCQDPLPDSYLKSLPPSTNYRCGREFSTKCPNDGCCSKDGYCGSKSAQCGAGCQEGYGICKLPTFPKRPDTDPNASVNVFGNCKTKNTIALMFESGPNKEYMPRILDALNEKGAKASFFVNGLNDGNLHDPVSKDLVRNAYLKGHLIGTISLSHVSPLELTREQLYQEYKHNDALIWEIIDKTPVFARMPDSEYDNNVIKSMTSWGYKVVEANFDPKDYVHDSDEDFVDRMHEEYSKRIPARNGQSHIVVHHQFVGGNADWVHVLLDKYQVQLGYKFVTIGECLGVPKHQWYHNTQPHL</sequence>
<feature type="chain" id="PRO_5046183166" evidence="8">
    <location>
        <begin position="20"/>
        <end position="398"/>
    </location>
</feature>
<dbReference type="Gene3D" id="3.20.20.370">
    <property type="entry name" value="Glycoside hydrolase/deacetylase"/>
    <property type="match status" value="1"/>
</dbReference>
<feature type="disulfide bond" evidence="7">
    <location>
        <begin position="129"/>
        <end position="141"/>
    </location>
</feature>
<feature type="disulfide bond" evidence="7">
    <location>
        <begin position="134"/>
        <end position="148"/>
    </location>
</feature>
<evidence type="ECO:0000259" key="10">
    <source>
        <dbReference type="PROSITE" id="PS51677"/>
    </source>
</evidence>